<dbReference type="EMBL" id="PXYT01000041">
    <property type="protein sequence ID" value="PSR26130.1"/>
    <property type="molecule type" value="Genomic_DNA"/>
</dbReference>
<dbReference type="AlphaFoldDB" id="A0A2T2WV73"/>
<evidence type="ECO:0000313" key="1">
    <source>
        <dbReference type="EMBL" id="PSR26130.1"/>
    </source>
</evidence>
<proteinExistence type="predicted"/>
<gene>
    <name evidence="1" type="ORF">C7B43_14680</name>
</gene>
<comment type="caution">
    <text evidence="1">The sequence shown here is derived from an EMBL/GenBank/DDBJ whole genome shotgun (WGS) entry which is preliminary data.</text>
</comment>
<reference evidence="1 2" key="1">
    <citation type="journal article" date="2014" name="BMC Genomics">
        <title>Comparison of environmental and isolate Sulfobacillus genomes reveals diverse carbon, sulfur, nitrogen, and hydrogen metabolisms.</title>
        <authorList>
            <person name="Justice N.B."/>
            <person name="Norman A."/>
            <person name="Brown C.T."/>
            <person name="Singh A."/>
            <person name="Thomas B.C."/>
            <person name="Banfield J.F."/>
        </authorList>
    </citation>
    <scope>NUCLEOTIDE SEQUENCE [LARGE SCALE GENOMIC DNA]</scope>
    <source>
        <strain evidence="1">AMDSBA1</strain>
    </source>
</reference>
<sequence>RRSLRGGSDSVRFSDRFAGKHIKNGENAHGVVTVPVNHFRGFPLASEGRGRGGVPIGSTPLLDECLHAVPRGDLMARQGPSALS</sequence>
<name>A0A2T2WV73_9FIRM</name>
<organism evidence="1 2">
    <name type="scientific">Sulfobacillus benefaciens</name>
    <dbReference type="NCBI Taxonomy" id="453960"/>
    <lineage>
        <taxon>Bacteria</taxon>
        <taxon>Bacillati</taxon>
        <taxon>Bacillota</taxon>
        <taxon>Clostridia</taxon>
        <taxon>Eubacteriales</taxon>
        <taxon>Clostridiales Family XVII. Incertae Sedis</taxon>
        <taxon>Sulfobacillus</taxon>
    </lineage>
</organism>
<protein>
    <submittedName>
        <fullName evidence="1">Uncharacterized protein</fullName>
    </submittedName>
</protein>
<evidence type="ECO:0000313" key="2">
    <source>
        <dbReference type="Proteomes" id="UP000242699"/>
    </source>
</evidence>
<accession>A0A2T2WV73</accession>
<dbReference type="Proteomes" id="UP000242699">
    <property type="component" value="Unassembled WGS sequence"/>
</dbReference>
<feature type="non-terminal residue" evidence="1">
    <location>
        <position position="1"/>
    </location>
</feature>